<dbReference type="EMBL" id="BAAAPU010000011">
    <property type="protein sequence ID" value="GAA1991034.1"/>
    <property type="molecule type" value="Genomic_DNA"/>
</dbReference>
<evidence type="ECO:0000259" key="8">
    <source>
        <dbReference type="Pfam" id="PF02687"/>
    </source>
</evidence>
<dbReference type="Pfam" id="PF02687">
    <property type="entry name" value="FtsX"/>
    <property type="match status" value="1"/>
</dbReference>
<feature type="transmembrane region" description="Helical" evidence="7">
    <location>
        <begin position="274"/>
        <end position="305"/>
    </location>
</feature>
<evidence type="ECO:0000313" key="10">
    <source>
        <dbReference type="Proteomes" id="UP001500013"/>
    </source>
</evidence>
<evidence type="ECO:0000256" key="2">
    <source>
        <dbReference type="ARBA" id="ARBA00005236"/>
    </source>
</evidence>
<dbReference type="InterPro" id="IPR003838">
    <property type="entry name" value="ABC3_permease_C"/>
</dbReference>
<comment type="caution">
    <text evidence="9">The sequence shown here is derived from an EMBL/GenBank/DDBJ whole genome shotgun (WGS) entry which is preliminary data.</text>
</comment>
<accession>A0ABN2SR12</accession>
<name>A0ABN2SR12_9MICO</name>
<feature type="transmembrane region" description="Helical" evidence="7">
    <location>
        <begin position="230"/>
        <end position="254"/>
    </location>
</feature>
<keyword evidence="4 7" id="KW-0812">Transmembrane</keyword>
<evidence type="ECO:0000256" key="5">
    <source>
        <dbReference type="ARBA" id="ARBA00022989"/>
    </source>
</evidence>
<evidence type="ECO:0000256" key="6">
    <source>
        <dbReference type="ARBA" id="ARBA00023136"/>
    </source>
</evidence>
<evidence type="ECO:0000256" key="3">
    <source>
        <dbReference type="ARBA" id="ARBA00022475"/>
    </source>
</evidence>
<proteinExistence type="inferred from homology"/>
<reference evidence="9 10" key="1">
    <citation type="journal article" date="2019" name="Int. J. Syst. Evol. Microbiol.">
        <title>The Global Catalogue of Microorganisms (GCM) 10K type strain sequencing project: providing services to taxonomists for standard genome sequencing and annotation.</title>
        <authorList>
            <consortium name="The Broad Institute Genomics Platform"/>
            <consortium name="The Broad Institute Genome Sequencing Center for Infectious Disease"/>
            <person name="Wu L."/>
            <person name="Ma J."/>
        </authorList>
    </citation>
    <scope>NUCLEOTIDE SEQUENCE [LARGE SCALE GENOMIC DNA]</scope>
    <source>
        <strain evidence="9 10">JCM 15628</strain>
    </source>
</reference>
<keyword evidence="5 7" id="KW-1133">Transmembrane helix</keyword>
<dbReference type="InterPro" id="IPR051447">
    <property type="entry name" value="Lipoprotein-release_system"/>
</dbReference>
<dbReference type="Proteomes" id="UP001500013">
    <property type="component" value="Unassembled WGS sequence"/>
</dbReference>
<sequence>MPEQTVGNAWANVVGRRVASLTTVVIVSSLMAALVALLIPLHDVRGNLRAQYDDPTWRSTFLVEGVAGASEPMGPTEIAALAKVPGVTSVTPVETVEGPAGEDVVQLRTYVPALDVPIVEGREPRSGACEAVVTRDVVGARLNAPVKVGLEGGGQAVAASLEPVVVGVIDRSYPLVNGATMLTTCGLPHQDAASQLVVTTRSGQLPETYVAQSLSSAAAQAMEASQSTGILGLIALLIAVVALFVVASVARWSVRSRLGEFVTLRVWGRSRRTVVAMVGIEQSILAVIAAPIGVGLGTVLAWLLVRAGGPSSLVDPAAGIALAAPSAWTVAIACGGFLLALVVLTALPVVRVLNPDVAALLRRRGE</sequence>
<organism evidence="9 10">
    <name type="scientific">Terrabacter lapilli</name>
    <dbReference type="NCBI Taxonomy" id="436231"/>
    <lineage>
        <taxon>Bacteria</taxon>
        <taxon>Bacillati</taxon>
        <taxon>Actinomycetota</taxon>
        <taxon>Actinomycetes</taxon>
        <taxon>Micrococcales</taxon>
        <taxon>Intrasporangiaceae</taxon>
        <taxon>Terrabacter</taxon>
    </lineage>
</organism>
<dbReference type="PANTHER" id="PTHR30489">
    <property type="entry name" value="LIPOPROTEIN-RELEASING SYSTEM TRANSMEMBRANE PROTEIN LOLE"/>
    <property type="match status" value="1"/>
</dbReference>
<evidence type="ECO:0000256" key="1">
    <source>
        <dbReference type="ARBA" id="ARBA00004651"/>
    </source>
</evidence>
<evidence type="ECO:0000256" key="7">
    <source>
        <dbReference type="SAM" id="Phobius"/>
    </source>
</evidence>
<dbReference type="RefSeq" id="WP_344065993.1">
    <property type="nucleotide sequence ID" value="NZ_BAAAPU010000011.1"/>
</dbReference>
<gene>
    <name evidence="9" type="ORF">GCM10009817_36310</name>
</gene>
<feature type="transmembrane region" description="Helical" evidence="7">
    <location>
        <begin position="317"/>
        <end position="347"/>
    </location>
</feature>
<evidence type="ECO:0000313" key="9">
    <source>
        <dbReference type="EMBL" id="GAA1991034.1"/>
    </source>
</evidence>
<protein>
    <recommendedName>
        <fullName evidence="8">ABC3 transporter permease C-terminal domain-containing protein</fullName>
    </recommendedName>
</protein>
<evidence type="ECO:0000256" key="4">
    <source>
        <dbReference type="ARBA" id="ARBA00022692"/>
    </source>
</evidence>
<feature type="domain" description="ABC3 transporter permease C-terminal" evidence="8">
    <location>
        <begin position="233"/>
        <end position="354"/>
    </location>
</feature>
<feature type="transmembrane region" description="Helical" evidence="7">
    <location>
        <begin position="18"/>
        <end position="39"/>
    </location>
</feature>
<comment type="similarity">
    <text evidence="2">Belongs to the ABC-4 integral membrane protein family. LolC/E subfamily.</text>
</comment>
<keyword evidence="6 7" id="KW-0472">Membrane</keyword>
<comment type="subcellular location">
    <subcellularLocation>
        <location evidence="1">Cell membrane</location>
        <topology evidence="1">Multi-pass membrane protein</topology>
    </subcellularLocation>
</comment>
<keyword evidence="3" id="KW-1003">Cell membrane</keyword>
<dbReference type="PANTHER" id="PTHR30489:SF0">
    <property type="entry name" value="LIPOPROTEIN-RELEASING SYSTEM TRANSMEMBRANE PROTEIN LOLE"/>
    <property type="match status" value="1"/>
</dbReference>
<keyword evidence="10" id="KW-1185">Reference proteome</keyword>